<protein>
    <submittedName>
        <fullName evidence="2">Peptide/nickel transport system substrate-binding protein</fullName>
    </submittedName>
</protein>
<dbReference type="Proteomes" id="UP000198656">
    <property type="component" value="Unassembled WGS sequence"/>
</dbReference>
<dbReference type="RefSeq" id="WP_092333250.1">
    <property type="nucleotide sequence ID" value="NZ_FNCP01000011.1"/>
</dbReference>
<dbReference type="CDD" id="cd08512">
    <property type="entry name" value="PBP2_NikA_DppA_OppA_like_7"/>
    <property type="match status" value="1"/>
</dbReference>
<feature type="domain" description="Solute-binding protein family 5" evidence="1">
    <location>
        <begin position="84"/>
        <end position="447"/>
    </location>
</feature>
<dbReference type="Gene3D" id="3.10.105.10">
    <property type="entry name" value="Dipeptide-binding Protein, Domain 3"/>
    <property type="match status" value="1"/>
</dbReference>
<dbReference type="GO" id="GO:1904680">
    <property type="term" value="F:peptide transmembrane transporter activity"/>
    <property type="evidence" value="ECO:0007669"/>
    <property type="project" value="TreeGrafter"/>
</dbReference>
<dbReference type="InterPro" id="IPR000914">
    <property type="entry name" value="SBP_5_dom"/>
</dbReference>
<organism evidence="2 3">
    <name type="scientific">Desulfosporosinus hippei DSM 8344</name>
    <dbReference type="NCBI Taxonomy" id="1121419"/>
    <lineage>
        <taxon>Bacteria</taxon>
        <taxon>Bacillati</taxon>
        <taxon>Bacillota</taxon>
        <taxon>Clostridia</taxon>
        <taxon>Eubacteriales</taxon>
        <taxon>Desulfitobacteriaceae</taxon>
        <taxon>Desulfosporosinus</taxon>
    </lineage>
</organism>
<dbReference type="InterPro" id="IPR039424">
    <property type="entry name" value="SBP_5"/>
</dbReference>
<gene>
    <name evidence="2" type="ORF">SAMN05443529_11194</name>
</gene>
<dbReference type="PROSITE" id="PS51257">
    <property type="entry name" value="PROKAR_LIPOPROTEIN"/>
    <property type="match status" value="1"/>
</dbReference>
<dbReference type="GO" id="GO:0043190">
    <property type="term" value="C:ATP-binding cassette (ABC) transporter complex"/>
    <property type="evidence" value="ECO:0007669"/>
    <property type="project" value="InterPro"/>
</dbReference>
<name>A0A1G8ARL5_9FIRM</name>
<dbReference type="PIRSF" id="PIRSF002741">
    <property type="entry name" value="MppA"/>
    <property type="match status" value="1"/>
</dbReference>
<evidence type="ECO:0000313" key="3">
    <source>
        <dbReference type="Proteomes" id="UP000198656"/>
    </source>
</evidence>
<evidence type="ECO:0000313" key="2">
    <source>
        <dbReference type="EMBL" id="SDH23503.1"/>
    </source>
</evidence>
<sequence length="535" mass="58767">MRKNLRVLVALLTCVLLFVVGCGVSKDAATKPEGSDGAKQLIMALDPDYETFDPGLAYEVYALLVLHPVYDTLMQFEDNLDAPIDGIAESHEVSKDGLTYTFKLHKGVKFASGNPLSAQDVKWSVERSINLKGNGAFLTDGIKSIETPDPDTVVFNLKEQDASFLTKLTYNAFGVIDSKLAMENGATNAADASTSDKAKLWFDTHSAGSGPYVIESYTPKVEVVLARNKNYWGEAPYYDKVVLKAISDPGTQLMMLEKGDIDIAFNLGPEHVKQIQDKPGIEIKKAQSMTLTFLLMNRDPKIGGPIANPDVQKAIRLALDYQGMQTIAGEGSITPVAPFQVGFLGTLPPRDPKTAQDIEKAKELMKKAGYEKGFKTTLEVATLAVEGMDLPTLAQKIQNDLLQIGIETEIKTSDIMVALDPYRKGTQALSLWYWGPDYPDPNTQLAFLPGNPVGLRANWTAAMNPQLVELGKKAAVEVDKAARVKNLEEIQKMMDEDSAFNVLLQHARHYATRDNIKGTDYIDLYKINLKNVSAK</sequence>
<dbReference type="PANTHER" id="PTHR30290:SF34">
    <property type="entry name" value="ABC TRANSPORTER, PERIPLASMIC OLIGO-PEPTIDE BINDING PROTEIN, PUTATIVE-RELATED"/>
    <property type="match status" value="1"/>
</dbReference>
<proteinExistence type="predicted"/>
<dbReference type="EMBL" id="FNCP01000011">
    <property type="protein sequence ID" value="SDH23503.1"/>
    <property type="molecule type" value="Genomic_DNA"/>
</dbReference>
<keyword evidence="3" id="KW-1185">Reference proteome</keyword>
<dbReference type="AlphaFoldDB" id="A0A1G8ARL5"/>
<dbReference type="GO" id="GO:0015833">
    <property type="term" value="P:peptide transport"/>
    <property type="evidence" value="ECO:0007669"/>
    <property type="project" value="TreeGrafter"/>
</dbReference>
<dbReference type="Pfam" id="PF00496">
    <property type="entry name" value="SBP_bac_5"/>
    <property type="match status" value="1"/>
</dbReference>
<reference evidence="3" key="1">
    <citation type="submission" date="2016-10" db="EMBL/GenBank/DDBJ databases">
        <authorList>
            <person name="Varghese N."/>
            <person name="Submissions S."/>
        </authorList>
    </citation>
    <scope>NUCLEOTIDE SEQUENCE [LARGE SCALE GENOMIC DNA]</scope>
    <source>
        <strain evidence="3">DSM 8344</strain>
    </source>
</reference>
<accession>A0A1G8ARL5</accession>
<evidence type="ECO:0000259" key="1">
    <source>
        <dbReference type="Pfam" id="PF00496"/>
    </source>
</evidence>
<dbReference type="Gene3D" id="3.40.190.10">
    <property type="entry name" value="Periplasmic binding protein-like II"/>
    <property type="match status" value="1"/>
</dbReference>
<dbReference type="Gene3D" id="3.90.76.10">
    <property type="entry name" value="Dipeptide-binding Protein, Domain 1"/>
    <property type="match status" value="1"/>
</dbReference>
<dbReference type="STRING" id="1121419.SAMN05443529_11194"/>
<dbReference type="GO" id="GO:0042597">
    <property type="term" value="C:periplasmic space"/>
    <property type="evidence" value="ECO:0007669"/>
    <property type="project" value="UniProtKB-ARBA"/>
</dbReference>
<dbReference type="OrthoDB" id="137511at2"/>
<dbReference type="SUPFAM" id="SSF53850">
    <property type="entry name" value="Periplasmic binding protein-like II"/>
    <property type="match status" value="1"/>
</dbReference>
<dbReference type="PANTHER" id="PTHR30290">
    <property type="entry name" value="PERIPLASMIC BINDING COMPONENT OF ABC TRANSPORTER"/>
    <property type="match status" value="1"/>
</dbReference>
<dbReference type="InterPro" id="IPR030678">
    <property type="entry name" value="Peptide/Ni-bd"/>
</dbReference>